<dbReference type="SUPFAM" id="SSF48452">
    <property type="entry name" value="TPR-like"/>
    <property type="match status" value="1"/>
</dbReference>
<evidence type="ECO:0000256" key="2">
    <source>
        <dbReference type="ARBA" id="ARBA00022729"/>
    </source>
</evidence>
<keyword evidence="12" id="KW-1185">Reference proteome</keyword>
<dbReference type="OrthoDB" id="509324at2"/>
<evidence type="ECO:0000256" key="10">
    <source>
        <dbReference type="SAM" id="SignalP"/>
    </source>
</evidence>
<dbReference type="PIRSF" id="PIRSF004654">
    <property type="entry name" value="NlpI"/>
    <property type="match status" value="1"/>
</dbReference>
<dbReference type="PANTHER" id="PTHR44858:SF1">
    <property type="entry name" value="UDP-N-ACETYLGLUCOSAMINE--PEPTIDE N-ACETYLGLUCOSAMINYLTRANSFERASE SPINDLY-RELATED"/>
    <property type="match status" value="1"/>
</dbReference>
<keyword evidence="2 10" id="KW-0732">Signal</keyword>
<gene>
    <name evidence="11" type="primary">nlpI</name>
    <name evidence="11" type="ORF">GLIP_2021</name>
</gene>
<keyword evidence="3" id="KW-0677">Repeat</keyword>
<comment type="subunit">
    <text evidence="8">Homodimer.</text>
</comment>
<evidence type="ECO:0000256" key="9">
    <source>
        <dbReference type="PROSITE-ProRule" id="PRU00339"/>
    </source>
</evidence>
<feature type="signal peptide" evidence="10">
    <location>
        <begin position="1"/>
        <end position="18"/>
    </location>
</feature>
<feature type="chain" id="PRO_5003896295" description="Lipoprotein NlpI" evidence="10">
    <location>
        <begin position="19"/>
        <end position="297"/>
    </location>
</feature>
<dbReference type="GO" id="GO:0009279">
    <property type="term" value="C:cell outer membrane"/>
    <property type="evidence" value="ECO:0007669"/>
    <property type="project" value="TreeGrafter"/>
</dbReference>
<evidence type="ECO:0000256" key="3">
    <source>
        <dbReference type="ARBA" id="ARBA00022737"/>
    </source>
</evidence>
<dbReference type="PANTHER" id="PTHR44858">
    <property type="entry name" value="TETRATRICOPEPTIDE REPEAT PROTEIN 6"/>
    <property type="match status" value="1"/>
</dbReference>
<dbReference type="SMART" id="SM00028">
    <property type="entry name" value="TPR"/>
    <property type="match status" value="3"/>
</dbReference>
<dbReference type="PROSITE" id="PS50293">
    <property type="entry name" value="TPR_REGION"/>
    <property type="match status" value="1"/>
</dbReference>
<evidence type="ECO:0000313" key="12">
    <source>
        <dbReference type="Proteomes" id="UP000006334"/>
    </source>
</evidence>
<dbReference type="GO" id="GO:0046813">
    <property type="term" value="P:receptor-mediated virion attachment to host cell"/>
    <property type="evidence" value="ECO:0007669"/>
    <property type="project" value="TreeGrafter"/>
</dbReference>
<comment type="function">
    <text evidence="8">May be involved in cell division.</text>
</comment>
<protein>
    <recommendedName>
        <fullName evidence="8">Lipoprotein NlpI</fullName>
    </recommendedName>
</protein>
<dbReference type="RefSeq" id="WP_008844465.1">
    <property type="nucleotide sequence ID" value="NZ_BAEN01000038.1"/>
</dbReference>
<dbReference type="InterPro" id="IPR019734">
    <property type="entry name" value="TPR_rpt"/>
</dbReference>
<dbReference type="InterPro" id="IPR023605">
    <property type="entry name" value="Lipoprotein_NlpI"/>
</dbReference>
<evidence type="ECO:0000256" key="6">
    <source>
        <dbReference type="ARBA" id="ARBA00023139"/>
    </source>
</evidence>
<keyword evidence="5 8" id="KW-0472">Membrane</keyword>
<keyword evidence="4 9" id="KW-0802">TPR repeat</keyword>
<organism evidence="11 12">
    <name type="scientific">Aliiglaciecola lipolytica E3</name>
    <dbReference type="NCBI Taxonomy" id="1127673"/>
    <lineage>
        <taxon>Bacteria</taxon>
        <taxon>Pseudomonadati</taxon>
        <taxon>Pseudomonadota</taxon>
        <taxon>Gammaproteobacteria</taxon>
        <taxon>Alteromonadales</taxon>
        <taxon>Alteromonadaceae</taxon>
        <taxon>Aliiglaciecola</taxon>
    </lineage>
</organism>
<dbReference type="InterPro" id="IPR011990">
    <property type="entry name" value="TPR-like_helical_dom_sf"/>
</dbReference>
<proteinExistence type="predicted"/>
<dbReference type="PROSITE" id="PS50005">
    <property type="entry name" value="TPR"/>
    <property type="match status" value="1"/>
</dbReference>
<sequence length="297" mass="34091">MKKRILLSLFLVSSSLIGCSINSGSALHSKVESILIPEPQPLNFRAQLAIARYNQILNQSSISNEERAELLFLRGTQYDSVGLAGLAQYDFGRAKQLKPDMAEAYNAIGIHFTQQMEFNEAYESFDSALDINPELDFALLNRGIALYYGQRNELAVSDLERFYKKDMENPFSALWLFLAHKEIDYNAALAELRANRKQLSEDNWATAIVDFYLGNVTRNKLLNGFVIGPKNSVELNQRMCEVYFYMGKFYESRGERGLALNYFKMVLSTNIYDYVEHRYARIEIDLLRKKASEDMKS</sequence>
<evidence type="ECO:0000256" key="4">
    <source>
        <dbReference type="ARBA" id="ARBA00022803"/>
    </source>
</evidence>
<feature type="repeat" description="TPR" evidence="9">
    <location>
        <begin position="102"/>
        <end position="135"/>
    </location>
</feature>
<dbReference type="Proteomes" id="UP000006334">
    <property type="component" value="Unassembled WGS sequence"/>
</dbReference>
<comment type="subcellular location">
    <subcellularLocation>
        <location evidence="8">Cell membrane</location>
    </subcellularLocation>
</comment>
<dbReference type="STRING" id="1127673.GLIP_2021"/>
<dbReference type="NCBIfam" id="NF008391">
    <property type="entry name" value="PRK11189.1"/>
    <property type="match status" value="1"/>
</dbReference>
<dbReference type="EMBL" id="BAEN01000038">
    <property type="protein sequence ID" value="GAC14649.1"/>
    <property type="molecule type" value="Genomic_DNA"/>
</dbReference>
<dbReference type="PROSITE" id="PS51257">
    <property type="entry name" value="PROKAR_LIPOPROTEIN"/>
    <property type="match status" value="1"/>
</dbReference>
<reference evidence="11 12" key="1">
    <citation type="journal article" date="2017" name="Antonie Van Leeuwenhoek">
        <title>Rhizobium rhizosphaerae sp. nov., a novel species isolated from rice rhizosphere.</title>
        <authorList>
            <person name="Zhao J.J."/>
            <person name="Zhang J."/>
            <person name="Zhang R.J."/>
            <person name="Zhang C.W."/>
            <person name="Yin H.Q."/>
            <person name="Zhang X.X."/>
        </authorList>
    </citation>
    <scope>NUCLEOTIDE SEQUENCE [LARGE SCALE GENOMIC DNA]</scope>
    <source>
        <strain evidence="11 12">E3</strain>
    </source>
</reference>
<dbReference type="eggNOG" id="COG4785">
    <property type="taxonomic scope" value="Bacteria"/>
</dbReference>
<evidence type="ECO:0000256" key="5">
    <source>
        <dbReference type="ARBA" id="ARBA00023136"/>
    </source>
</evidence>
<evidence type="ECO:0000256" key="1">
    <source>
        <dbReference type="ARBA" id="ARBA00022475"/>
    </source>
</evidence>
<keyword evidence="7 11" id="KW-0449">Lipoprotein</keyword>
<keyword evidence="1 8" id="KW-1003">Cell membrane</keyword>
<dbReference type="InterPro" id="IPR050498">
    <property type="entry name" value="Ycf3"/>
</dbReference>
<dbReference type="Gene3D" id="1.25.40.10">
    <property type="entry name" value="Tetratricopeptide repeat domain"/>
    <property type="match status" value="1"/>
</dbReference>
<dbReference type="AlphaFoldDB" id="K6X1W2"/>
<evidence type="ECO:0000256" key="8">
    <source>
        <dbReference type="PIRNR" id="PIRNR004654"/>
    </source>
</evidence>
<accession>K6X1W2</accession>
<keyword evidence="6" id="KW-0564">Palmitate</keyword>
<comment type="caution">
    <text evidence="11">The sequence shown here is derived from an EMBL/GenBank/DDBJ whole genome shotgun (WGS) entry which is preliminary data.</text>
</comment>
<name>K6X1W2_9ALTE</name>
<dbReference type="GO" id="GO:0005886">
    <property type="term" value="C:plasma membrane"/>
    <property type="evidence" value="ECO:0007669"/>
    <property type="project" value="UniProtKB-SubCell"/>
</dbReference>
<evidence type="ECO:0000313" key="11">
    <source>
        <dbReference type="EMBL" id="GAC14649.1"/>
    </source>
</evidence>
<evidence type="ECO:0000256" key="7">
    <source>
        <dbReference type="ARBA" id="ARBA00023288"/>
    </source>
</evidence>